<sequence>MESSSSVIAEMESSSTSDLGQATQITSIDGFFNRKRGRPPKNRFVEVYKSAQHSPQAIFTSFKLERSEYSGPGAPPVPPSGSSSDDRLSLADHEASATDLTPSRYRKRGRVWAPSSPSSLSALEQAGKRSASHVPHVAARSETESRSSRHESLAQPTLQPSEPLETISSKHLSSRILDKVSVVRAAGTFYPENANSAAQREAPEVVSSRYHSRQESVDLEVDQPEDLSMRPSLPEATATPAVVGPALNMNLLQFKQLIDLYQRQVLLPSFLAAASQPLALPGSGAGPAVSGPLLDMRLLLENAAQQKLMLLNAAASATASAVASTTMDSGQRTAVKRIRDHDIPSGYLKFRFNEDCGFEKCGYRNHQSHFHCNRRDCHYSFCDKTRFVQHTARHERMDTLMGDDFRQFRANMQCGVASCTYATATGAATESSHPNRMDPTEAVAASSRKTSHFHCRKCDYVCTDSNKVVAHRRLHLRQDYVRSAGFRKVAGNEQCDSHGCSYAQRHTHYHCVTCDGGVLSRAQLAAHKHRTGFPKPEADATP</sequence>
<dbReference type="InterPro" id="IPR040373">
    <property type="entry name" value="CASZ1"/>
</dbReference>
<dbReference type="OrthoDB" id="10063916at2759"/>
<feature type="compositionally biased region" description="Polar residues" evidence="1">
    <location>
        <begin position="154"/>
        <end position="164"/>
    </location>
</feature>
<protein>
    <recommendedName>
        <fullName evidence="2">C2H2-type domain-containing protein</fullName>
    </recommendedName>
</protein>
<dbReference type="EMBL" id="CM000159">
    <property type="protein sequence ID" value="EDW94138.1"/>
    <property type="molecule type" value="Genomic_DNA"/>
</dbReference>
<evidence type="ECO:0000313" key="4">
    <source>
        <dbReference type="Proteomes" id="UP000002282"/>
    </source>
</evidence>
<dbReference type="GO" id="GO:0005634">
    <property type="term" value="C:nucleus"/>
    <property type="evidence" value="ECO:0007669"/>
    <property type="project" value="TreeGrafter"/>
</dbReference>
<name>B4PF56_DROYA</name>
<evidence type="ECO:0000256" key="1">
    <source>
        <dbReference type="SAM" id="MobiDB-lite"/>
    </source>
</evidence>
<evidence type="ECO:0000259" key="2">
    <source>
        <dbReference type="PROSITE" id="PS00028"/>
    </source>
</evidence>
<organism evidence="3 4">
    <name type="scientific">Drosophila yakuba</name>
    <name type="common">Fruit fly</name>
    <dbReference type="NCBI Taxonomy" id="7245"/>
    <lineage>
        <taxon>Eukaryota</taxon>
        <taxon>Metazoa</taxon>
        <taxon>Ecdysozoa</taxon>
        <taxon>Arthropoda</taxon>
        <taxon>Hexapoda</taxon>
        <taxon>Insecta</taxon>
        <taxon>Pterygota</taxon>
        <taxon>Neoptera</taxon>
        <taxon>Endopterygota</taxon>
        <taxon>Diptera</taxon>
        <taxon>Brachycera</taxon>
        <taxon>Muscomorpha</taxon>
        <taxon>Ephydroidea</taxon>
        <taxon>Drosophilidae</taxon>
        <taxon>Drosophila</taxon>
        <taxon>Sophophora</taxon>
    </lineage>
</organism>
<dbReference type="PROSITE" id="PS00028">
    <property type="entry name" value="ZINC_FINGER_C2H2_1"/>
    <property type="match status" value="2"/>
</dbReference>
<dbReference type="Proteomes" id="UP000002282">
    <property type="component" value="Chromosome 3L"/>
</dbReference>
<dbReference type="PANTHER" id="PTHR12451:SF0">
    <property type="entry name" value="ZINC FINGER PROTEIN CASTOR HOMOLOG 1"/>
    <property type="match status" value="1"/>
</dbReference>
<feature type="compositionally biased region" description="Low complexity" evidence="1">
    <location>
        <begin position="1"/>
        <end position="17"/>
    </location>
</feature>
<feature type="region of interest" description="Disordered" evidence="1">
    <location>
        <begin position="1"/>
        <end position="23"/>
    </location>
</feature>
<feature type="domain" description="C2H2-type" evidence="2">
    <location>
        <begin position="372"/>
        <end position="394"/>
    </location>
</feature>
<dbReference type="PANTHER" id="PTHR12451">
    <property type="entry name" value="TRANSCRIPTION FACTOR CASTOR PROTEIN MING -RELATED"/>
    <property type="match status" value="1"/>
</dbReference>
<dbReference type="GO" id="GO:0045664">
    <property type="term" value="P:regulation of neuron differentiation"/>
    <property type="evidence" value="ECO:0007669"/>
    <property type="project" value="TreeGrafter"/>
</dbReference>
<dbReference type="OMA" id="CTYALRH"/>
<dbReference type="GO" id="GO:0045944">
    <property type="term" value="P:positive regulation of transcription by RNA polymerase II"/>
    <property type="evidence" value="ECO:0007669"/>
    <property type="project" value="TreeGrafter"/>
</dbReference>
<dbReference type="KEGG" id="dya:Dyak_GE21821"/>
<dbReference type="GO" id="GO:0000977">
    <property type="term" value="F:RNA polymerase II transcription regulatory region sequence-specific DNA binding"/>
    <property type="evidence" value="ECO:0007669"/>
    <property type="project" value="TreeGrafter"/>
</dbReference>
<proteinExistence type="predicted"/>
<feature type="compositionally biased region" description="Low complexity" evidence="1">
    <location>
        <begin position="113"/>
        <end position="123"/>
    </location>
</feature>
<dbReference type="SMART" id="SM00355">
    <property type="entry name" value="ZnF_C2H2"/>
    <property type="match status" value="2"/>
</dbReference>
<feature type="domain" description="C2H2-type" evidence="2">
    <location>
        <begin position="455"/>
        <end position="475"/>
    </location>
</feature>
<keyword evidence="4" id="KW-1185">Reference proteome</keyword>
<dbReference type="HOGENOM" id="CLU_037671_0_0_1"/>
<reference evidence="3 4" key="2">
    <citation type="journal article" date="2007" name="PLoS Biol.">
        <title>Principles of genome evolution in the Drosophila melanogaster species group.</title>
        <authorList>
            <person name="Ranz J.M."/>
            <person name="Maurin D."/>
            <person name="Chan Y.S."/>
            <person name="von Grotthuss M."/>
            <person name="Hillier L.W."/>
            <person name="Roote J."/>
            <person name="Ashburner M."/>
            <person name="Bergman C.M."/>
        </authorList>
    </citation>
    <scope>NUCLEOTIDE SEQUENCE [LARGE SCALE GENOMIC DNA]</scope>
    <source>
        <strain evidence="4">Tai18E2 / Tucson 14021-0261.01</strain>
    </source>
</reference>
<dbReference type="AlphaFoldDB" id="B4PF56"/>
<reference evidence="3 4" key="1">
    <citation type="journal article" date="2007" name="Nature">
        <title>Evolution of genes and genomes on the Drosophila phylogeny.</title>
        <authorList>
            <consortium name="Drosophila 12 Genomes Consortium"/>
            <person name="Clark A.G."/>
            <person name="Eisen M.B."/>
            <person name="Smith D.R."/>
            <person name="Bergman C.M."/>
            <person name="Oliver B."/>
            <person name="Markow T.A."/>
            <person name="Kaufman T.C."/>
            <person name="Kellis M."/>
            <person name="Gelbart W."/>
            <person name="Iyer V.N."/>
            <person name="Pollard D.A."/>
            <person name="Sackton T.B."/>
            <person name="Larracuente A.M."/>
            <person name="Singh N.D."/>
            <person name="Abad J.P."/>
            <person name="Abt D.N."/>
            <person name="Adryan B."/>
            <person name="Aguade M."/>
            <person name="Akashi H."/>
            <person name="Anderson W.W."/>
            <person name="Aquadro C.F."/>
            <person name="Ardell D.H."/>
            <person name="Arguello R."/>
            <person name="Artieri C.G."/>
            <person name="Barbash D.A."/>
            <person name="Barker D."/>
            <person name="Barsanti P."/>
            <person name="Batterham P."/>
            <person name="Batzoglou S."/>
            <person name="Begun D."/>
            <person name="Bhutkar A."/>
            <person name="Blanco E."/>
            <person name="Bosak S.A."/>
            <person name="Bradley R.K."/>
            <person name="Brand A.D."/>
            <person name="Brent M.R."/>
            <person name="Brooks A.N."/>
            <person name="Brown R.H."/>
            <person name="Butlin R.K."/>
            <person name="Caggese C."/>
            <person name="Calvi B.R."/>
            <person name="Bernardo de Carvalho A."/>
            <person name="Caspi A."/>
            <person name="Castrezana S."/>
            <person name="Celniker S.E."/>
            <person name="Chang J.L."/>
            <person name="Chapple C."/>
            <person name="Chatterji S."/>
            <person name="Chinwalla A."/>
            <person name="Civetta A."/>
            <person name="Clifton S.W."/>
            <person name="Comeron J.M."/>
            <person name="Costello J.C."/>
            <person name="Coyne J.A."/>
            <person name="Daub J."/>
            <person name="David R.G."/>
            <person name="Delcher A.L."/>
            <person name="Delehaunty K."/>
            <person name="Do C.B."/>
            <person name="Ebling H."/>
            <person name="Edwards K."/>
            <person name="Eickbush T."/>
            <person name="Evans J.D."/>
            <person name="Filipski A."/>
            <person name="Findeiss S."/>
            <person name="Freyhult E."/>
            <person name="Fulton L."/>
            <person name="Fulton R."/>
            <person name="Garcia A.C."/>
            <person name="Gardiner A."/>
            <person name="Garfield D.A."/>
            <person name="Garvin B.E."/>
            <person name="Gibson G."/>
            <person name="Gilbert D."/>
            <person name="Gnerre S."/>
            <person name="Godfrey J."/>
            <person name="Good R."/>
            <person name="Gotea V."/>
            <person name="Gravely B."/>
            <person name="Greenberg A.J."/>
            <person name="Griffiths-Jones S."/>
            <person name="Gross S."/>
            <person name="Guigo R."/>
            <person name="Gustafson E.A."/>
            <person name="Haerty W."/>
            <person name="Hahn M.W."/>
            <person name="Halligan D.L."/>
            <person name="Halpern A.L."/>
            <person name="Halter G.M."/>
            <person name="Han M.V."/>
            <person name="Heger A."/>
            <person name="Hillier L."/>
            <person name="Hinrichs A.S."/>
            <person name="Holmes I."/>
            <person name="Hoskins R.A."/>
            <person name="Hubisz M.J."/>
            <person name="Hultmark D."/>
            <person name="Huntley M.A."/>
            <person name="Jaffe D.B."/>
            <person name="Jagadeeshan S."/>
            <person name="Jeck W.R."/>
            <person name="Johnson J."/>
            <person name="Jones C.D."/>
            <person name="Jordan W.C."/>
            <person name="Karpen G.H."/>
            <person name="Kataoka E."/>
            <person name="Keightley P.D."/>
            <person name="Kheradpour P."/>
            <person name="Kirkness E.F."/>
            <person name="Koerich L.B."/>
            <person name="Kristiansen K."/>
            <person name="Kudrna D."/>
            <person name="Kulathinal R.J."/>
            <person name="Kumar S."/>
            <person name="Kwok R."/>
            <person name="Lander E."/>
            <person name="Langley C.H."/>
            <person name="Lapoint R."/>
            <person name="Lazzaro B.P."/>
            <person name="Lee S.J."/>
            <person name="Levesque L."/>
            <person name="Li R."/>
            <person name="Lin C.F."/>
            <person name="Lin M.F."/>
            <person name="Lindblad-Toh K."/>
            <person name="Llopart A."/>
            <person name="Long M."/>
            <person name="Low L."/>
            <person name="Lozovsky E."/>
            <person name="Lu J."/>
            <person name="Luo M."/>
            <person name="Machado C.A."/>
            <person name="Makalowski W."/>
            <person name="Marzo M."/>
            <person name="Matsuda M."/>
            <person name="Matzkin L."/>
            <person name="McAllister B."/>
            <person name="McBride C.S."/>
            <person name="McKernan B."/>
            <person name="McKernan K."/>
            <person name="Mendez-Lago M."/>
            <person name="Minx P."/>
            <person name="Mollenhauer M.U."/>
            <person name="Montooth K."/>
            <person name="Mount S.M."/>
            <person name="Mu X."/>
            <person name="Myers E."/>
            <person name="Negre B."/>
            <person name="Newfeld S."/>
            <person name="Nielsen R."/>
            <person name="Noor M.A."/>
            <person name="O'Grady P."/>
            <person name="Pachter L."/>
            <person name="Papaceit M."/>
            <person name="Parisi M.J."/>
            <person name="Parisi M."/>
            <person name="Parts L."/>
            <person name="Pedersen J.S."/>
            <person name="Pesole G."/>
            <person name="Phillippy A.M."/>
            <person name="Ponting C.P."/>
            <person name="Pop M."/>
            <person name="Porcelli D."/>
            <person name="Powell J.R."/>
            <person name="Prohaska S."/>
            <person name="Pruitt K."/>
            <person name="Puig M."/>
            <person name="Quesneville H."/>
            <person name="Ram K.R."/>
            <person name="Rand D."/>
            <person name="Rasmussen M.D."/>
            <person name="Reed L.K."/>
            <person name="Reenan R."/>
            <person name="Reily A."/>
            <person name="Remington K.A."/>
            <person name="Rieger T.T."/>
            <person name="Ritchie M.G."/>
            <person name="Robin C."/>
            <person name="Rogers Y.H."/>
            <person name="Rohde C."/>
            <person name="Rozas J."/>
            <person name="Rubenfield M.J."/>
            <person name="Ruiz A."/>
            <person name="Russo S."/>
            <person name="Salzberg S.L."/>
            <person name="Sanchez-Gracia A."/>
            <person name="Saranga D.J."/>
            <person name="Sato H."/>
            <person name="Schaeffer S.W."/>
            <person name="Schatz M.C."/>
            <person name="Schlenke T."/>
            <person name="Schwartz R."/>
            <person name="Segarra C."/>
            <person name="Singh R.S."/>
            <person name="Sirot L."/>
            <person name="Sirota M."/>
            <person name="Sisneros N.B."/>
            <person name="Smith C.D."/>
            <person name="Smith T.F."/>
            <person name="Spieth J."/>
            <person name="Stage D.E."/>
            <person name="Stark A."/>
            <person name="Stephan W."/>
            <person name="Strausberg R.L."/>
            <person name="Strempel S."/>
            <person name="Sturgill D."/>
            <person name="Sutton G."/>
            <person name="Sutton G.G."/>
            <person name="Tao W."/>
            <person name="Teichmann S."/>
            <person name="Tobari Y.N."/>
            <person name="Tomimura Y."/>
            <person name="Tsolas J.M."/>
            <person name="Valente V.L."/>
            <person name="Venter E."/>
            <person name="Venter J.C."/>
            <person name="Vicario S."/>
            <person name="Vieira F.G."/>
            <person name="Vilella A.J."/>
            <person name="Villasante A."/>
            <person name="Walenz B."/>
            <person name="Wang J."/>
            <person name="Wasserman M."/>
            <person name="Watts T."/>
            <person name="Wilson D."/>
            <person name="Wilson R.K."/>
            <person name="Wing R.A."/>
            <person name="Wolfner M.F."/>
            <person name="Wong A."/>
            <person name="Wong G.K."/>
            <person name="Wu C.I."/>
            <person name="Wu G."/>
            <person name="Yamamoto D."/>
            <person name="Yang H.P."/>
            <person name="Yang S.P."/>
            <person name="Yorke J.A."/>
            <person name="Yoshida K."/>
            <person name="Zdobnov E."/>
            <person name="Zhang P."/>
            <person name="Zhang Y."/>
            <person name="Zimin A.V."/>
            <person name="Baldwin J."/>
            <person name="Abdouelleil A."/>
            <person name="Abdulkadir J."/>
            <person name="Abebe A."/>
            <person name="Abera B."/>
            <person name="Abreu J."/>
            <person name="Acer S.C."/>
            <person name="Aftuck L."/>
            <person name="Alexander A."/>
            <person name="An P."/>
            <person name="Anderson E."/>
            <person name="Anderson S."/>
            <person name="Arachi H."/>
            <person name="Azer M."/>
            <person name="Bachantsang P."/>
            <person name="Barry A."/>
            <person name="Bayul T."/>
            <person name="Berlin A."/>
            <person name="Bessette D."/>
            <person name="Bloom T."/>
            <person name="Blye J."/>
            <person name="Boguslavskiy L."/>
            <person name="Bonnet C."/>
            <person name="Boukhgalter B."/>
            <person name="Bourzgui I."/>
            <person name="Brown A."/>
            <person name="Cahill P."/>
            <person name="Channer S."/>
            <person name="Cheshatsang Y."/>
            <person name="Chuda L."/>
            <person name="Citroen M."/>
            <person name="Collymore A."/>
            <person name="Cooke P."/>
            <person name="Costello M."/>
            <person name="D'Aco K."/>
            <person name="Daza R."/>
            <person name="De Haan G."/>
            <person name="DeGray S."/>
            <person name="DeMaso C."/>
            <person name="Dhargay N."/>
            <person name="Dooley K."/>
            <person name="Dooley E."/>
            <person name="Doricent M."/>
            <person name="Dorje P."/>
            <person name="Dorjee K."/>
            <person name="Dupes A."/>
            <person name="Elong R."/>
            <person name="Falk J."/>
            <person name="Farina A."/>
            <person name="Faro S."/>
            <person name="Ferguson D."/>
            <person name="Fisher S."/>
            <person name="Foley C.D."/>
            <person name="Franke A."/>
            <person name="Friedrich D."/>
            <person name="Gadbois L."/>
            <person name="Gearin G."/>
            <person name="Gearin C.R."/>
            <person name="Giannoukos G."/>
            <person name="Goode T."/>
            <person name="Graham J."/>
            <person name="Grandbois E."/>
            <person name="Grewal S."/>
            <person name="Gyaltsen K."/>
            <person name="Hafez N."/>
            <person name="Hagos B."/>
            <person name="Hall J."/>
            <person name="Henson C."/>
            <person name="Hollinger A."/>
            <person name="Honan T."/>
            <person name="Huard M.D."/>
            <person name="Hughes L."/>
            <person name="Hurhula B."/>
            <person name="Husby M.E."/>
            <person name="Kamat A."/>
            <person name="Kanga B."/>
            <person name="Kashin S."/>
            <person name="Khazanovich D."/>
            <person name="Kisner P."/>
            <person name="Lance K."/>
            <person name="Lara M."/>
            <person name="Lee W."/>
            <person name="Lennon N."/>
            <person name="Letendre F."/>
            <person name="LeVine R."/>
            <person name="Lipovsky A."/>
            <person name="Liu X."/>
            <person name="Liu J."/>
            <person name="Liu S."/>
            <person name="Lokyitsang T."/>
            <person name="Lokyitsang Y."/>
            <person name="Lubonja R."/>
            <person name="Lui A."/>
            <person name="MacDonald P."/>
            <person name="Magnisalis V."/>
            <person name="Maru K."/>
            <person name="Matthews C."/>
            <person name="McCusker W."/>
            <person name="McDonough S."/>
            <person name="Mehta T."/>
            <person name="Meldrim J."/>
            <person name="Meneus L."/>
            <person name="Mihai O."/>
            <person name="Mihalev A."/>
            <person name="Mihova T."/>
            <person name="Mittelman R."/>
            <person name="Mlenga V."/>
            <person name="Montmayeur A."/>
            <person name="Mulrain L."/>
            <person name="Navidi A."/>
            <person name="Naylor J."/>
            <person name="Negash T."/>
            <person name="Nguyen T."/>
            <person name="Nguyen N."/>
            <person name="Nicol R."/>
            <person name="Norbu C."/>
            <person name="Norbu N."/>
            <person name="Novod N."/>
            <person name="O'Neill B."/>
            <person name="Osman S."/>
            <person name="Markiewicz E."/>
            <person name="Oyono O.L."/>
            <person name="Patti C."/>
            <person name="Phunkhang P."/>
            <person name="Pierre F."/>
            <person name="Priest M."/>
            <person name="Raghuraman S."/>
            <person name="Rege F."/>
            <person name="Reyes R."/>
            <person name="Rise C."/>
            <person name="Rogov P."/>
            <person name="Ross K."/>
            <person name="Ryan E."/>
            <person name="Settipalli S."/>
            <person name="Shea T."/>
            <person name="Sherpa N."/>
            <person name="Shi L."/>
            <person name="Shih D."/>
            <person name="Sparrow T."/>
            <person name="Spaulding J."/>
            <person name="Stalker J."/>
            <person name="Stange-Thomann N."/>
            <person name="Stavropoulos S."/>
            <person name="Stone C."/>
            <person name="Strader C."/>
            <person name="Tesfaye S."/>
            <person name="Thomson T."/>
            <person name="Thoulutsang Y."/>
            <person name="Thoulutsang D."/>
            <person name="Topham K."/>
            <person name="Topping I."/>
            <person name="Tsamla T."/>
            <person name="Vassiliev H."/>
            <person name="Vo A."/>
            <person name="Wangchuk T."/>
            <person name="Wangdi T."/>
            <person name="Weiand M."/>
            <person name="Wilkinson J."/>
            <person name="Wilson A."/>
            <person name="Yadav S."/>
            <person name="Young G."/>
            <person name="Yu Q."/>
            <person name="Zembek L."/>
            <person name="Zhong D."/>
            <person name="Zimmer A."/>
            <person name="Zwirko Z."/>
            <person name="Jaffe D.B."/>
            <person name="Alvarez P."/>
            <person name="Brockman W."/>
            <person name="Butler J."/>
            <person name="Chin C."/>
            <person name="Gnerre S."/>
            <person name="Grabherr M."/>
            <person name="Kleber M."/>
            <person name="Mauceli E."/>
            <person name="MacCallum I."/>
        </authorList>
    </citation>
    <scope>NUCLEOTIDE SEQUENCE [LARGE SCALE GENOMIC DNA]</scope>
    <source>
        <strain evidence="4">Tai18E2 / Tucson 14021-0261.01</strain>
    </source>
</reference>
<dbReference type="InterPro" id="IPR013087">
    <property type="entry name" value="Znf_C2H2_type"/>
</dbReference>
<feature type="compositionally biased region" description="Basic and acidic residues" evidence="1">
    <location>
        <begin position="139"/>
        <end position="152"/>
    </location>
</feature>
<evidence type="ECO:0000313" key="3">
    <source>
        <dbReference type="EMBL" id="EDW94138.1"/>
    </source>
</evidence>
<accession>B4PF56</accession>
<feature type="compositionally biased region" description="Basic and acidic residues" evidence="1">
    <location>
        <begin position="84"/>
        <end position="96"/>
    </location>
</feature>
<dbReference type="PhylomeDB" id="B4PF56"/>
<dbReference type="eggNOG" id="KOG4377">
    <property type="taxonomic scope" value="Eukaryota"/>
</dbReference>
<feature type="region of interest" description="Disordered" evidence="1">
    <location>
        <begin position="59"/>
        <end position="164"/>
    </location>
</feature>
<gene>
    <name evidence="3" type="primary">Dyak\GE21821</name>
    <name evidence="3" type="synonym">dyak_GLEANR_5551</name>
    <name evidence="3" type="synonym">GE21821</name>
    <name evidence="3" type="ORF">Dyak_GE21821</name>
</gene>
<dbReference type="GO" id="GO:0000981">
    <property type="term" value="F:DNA-binding transcription factor activity, RNA polymerase II-specific"/>
    <property type="evidence" value="ECO:0007669"/>
    <property type="project" value="TreeGrafter"/>
</dbReference>